<evidence type="ECO:0000313" key="3">
    <source>
        <dbReference type="EMBL" id="GAA4874759.1"/>
    </source>
</evidence>
<dbReference type="RefSeq" id="WP_345333035.1">
    <property type="nucleotide sequence ID" value="NZ_BAABJZ010000006.1"/>
</dbReference>
<evidence type="ECO:0000313" key="4">
    <source>
        <dbReference type="Proteomes" id="UP001499988"/>
    </source>
</evidence>
<dbReference type="Pfam" id="PF00072">
    <property type="entry name" value="Response_reg"/>
    <property type="match status" value="1"/>
</dbReference>
<dbReference type="PANTHER" id="PTHR45566">
    <property type="entry name" value="HTH-TYPE TRANSCRIPTIONAL REGULATOR YHJB-RELATED"/>
    <property type="match status" value="1"/>
</dbReference>
<evidence type="ECO:0000256" key="1">
    <source>
        <dbReference type="PROSITE-ProRule" id="PRU00169"/>
    </source>
</evidence>
<keyword evidence="4" id="KW-1185">Reference proteome</keyword>
<dbReference type="InterPro" id="IPR011006">
    <property type="entry name" value="CheY-like_superfamily"/>
</dbReference>
<dbReference type="SUPFAM" id="SSF52172">
    <property type="entry name" value="CheY-like"/>
    <property type="match status" value="1"/>
</dbReference>
<reference evidence="4" key="1">
    <citation type="journal article" date="2019" name="Int. J. Syst. Evol. Microbiol.">
        <title>The Global Catalogue of Microorganisms (GCM) 10K type strain sequencing project: providing services to taxonomists for standard genome sequencing and annotation.</title>
        <authorList>
            <consortium name="The Broad Institute Genomics Platform"/>
            <consortium name="The Broad Institute Genome Sequencing Center for Infectious Disease"/>
            <person name="Wu L."/>
            <person name="Ma J."/>
        </authorList>
    </citation>
    <scope>NUCLEOTIDE SEQUENCE [LARGE SCALE GENOMIC DNA]</scope>
    <source>
        <strain evidence="4">JCM 18401</strain>
    </source>
</reference>
<proteinExistence type="predicted"/>
<sequence length="96" mass="10308">MVQPDTILLADDHPLFRQAVAGVLQQQFTGLMVREADSAKALECVLAQSPLPDLLLDLNIPGAHGFNTLMHIRQTFPALPVAVSFLIPVRGPAVAV</sequence>
<feature type="modified residue" description="4-aspartylphosphate" evidence="1">
    <location>
        <position position="57"/>
    </location>
</feature>
<gene>
    <name evidence="3" type="ORF">GCM10023333_04800</name>
</gene>
<dbReference type="Proteomes" id="UP001499988">
    <property type="component" value="Unassembled WGS sequence"/>
</dbReference>
<keyword evidence="1" id="KW-0597">Phosphoprotein</keyword>
<dbReference type="EMBL" id="BAABJZ010000006">
    <property type="protein sequence ID" value="GAA4874759.1"/>
    <property type="molecule type" value="Genomic_DNA"/>
</dbReference>
<evidence type="ECO:0000259" key="2">
    <source>
        <dbReference type="PROSITE" id="PS50110"/>
    </source>
</evidence>
<organism evidence="3 4">
    <name type="scientific">Ferrimonas pelagia</name>
    <dbReference type="NCBI Taxonomy" id="1177826"/>
    <lineage>
        <taxon>Bacteria</taxon>
        <taxon>Pseudomonadati</taxon>
        <taxon>Pseudomonadota</taxon>
        <taxon>Gammaproteobacteria</taxon>
        <taxon>Alteromonadales</taxon>
        <taxon>Ferrimonadaceae</taxon>
        <taxon>Ferrimonas</taxon>
    </lineage>
</organism>
<accession>A0ABP9EER0</accession>
<name>A0ABP9EER0_9GAMM</name>
<feature type="domain" description="Response regulatory" evidence="2">
    <location>
        <begin position="6"/>
        <end position="96"/>
    </location>
</feature>
<dbReference type="PROSITE" id="PS50110">
    <property type="entry name" value="RESPONSE_REGULATORY"/>
    <property type="match status" value="1"/>
</dbReference>
<dbReference type="InterPro" id="IPR051015">
    <property type="entry name" value="EvgA-like"/>
</dbReference>
<comment type="caution">
    <text evidence="3">The sequence shown here is derived from an EMBL/GenBank/DDBJ whole genome shotgun (WGS) entry which is preliminary data.</text>
</comment>
<dbReference type="InterPro" id="IPR001789">
    <property type="entry name" value="Sig_transdc_resp-reg_receiver"/>
</dbReference>
<dbReference type="PANTHER" id="PTHR45566:SF1">
    <property type="entry name" value="HTH-TYPE TRANSCRIPTIONAL REGULATOR YHJB-RELATED"/>
    <property type="match status" value="1"/>
</dbReference>
<dbReference type="Gene3D" id="3.40.50.2300">
    <property type="match status" value="1"/>
</dbReference>
<protein>
    <recommendedName>
        <fullName evidence="2">Response regulatory domain-containing protein</fullName>
    </recommendedName>
</protein>